<evidence type="ECO:0000256" key="1">
    <source>
        <dbReference type="SAM" id="MobiDB-lite"/>
    </source>
</evidence>
<organism evidence="3 4">
    <name type="scientific">Paraburkholderia bengalensis</name>
    <dbReference type="NCBI Taxonomy" id="2747562"/>
    <lineage>
        <taxon>Bacteria</taxon>
        <taxon>Pseudomonadati</taxon>
        <taxon>Pseudomonadota</taxon>
        <taxon>Betaproteobacteria</taxon>
        <taxon>Burkholderiales</taxon>
        <taxon>Burkholderiaceae</taxon>
        <taxon>Paraburkholderia</taxon>
    </lineage>
</organism>
<evidence type="ECO:0000259" key="2">
    <source>
        <dbReference type="Pfam" id="PF22513"/>
    </source>
</evidence>
<gene>
    <name evidence="3" type="ORF">H3V53_11655</name>
</gene>
<reference evidence="3 4" key="1">
    <citation type="journal article" date="2022" name="Arch. Microbiol.">
        <title>Paraburkholderia bengalensis sp. nov. isolated from roots of Oryza sativa, IR64.</title>
        <authorList>
            <person name="Nag P."/>
            <person name="Mondal N."/>
            <person name="Sarkar J."/>
            <person name="Das S."/>
        </authorList>
    </citation>
    <scope>NUCLEOTIDE SEQUENCE [LARGE SCALE GENOMIC DNA]</scope>
    <source>
        <strain evidence="3 4">IR64_4_BI</strain>
    </source>
</reference>
<feature type="domain" description="Antitoxin FitA-like ribbon-helix-helix" evidence="2">
    <location>
        <begin position="2"/>
        <end position="40"/>
    </location>
</feature>
<name>A0ABU8IQG2_9BURK</name>
<dbReference type="Gene3D" id="1.10.1220.10">
    <property type="entry name" value="Met repressor-like"/>
    <property type="match status" value="1"/>
</dbReference>
<dbReference type="GO" id="GO:0003677">
    <property type="term" value="F:DNA binding"/>
    <property type="evidence" value="ECO:0007669"/>
    <property type="project" value="UniProtKB-KW"/>
</dbReference>
<dbReference type="GO" id="GO:0016787">
    <property type="term" value="F:hydrolase activity"/>
    <property type="evidence" value="ECO:0007669"/>
    <property type="project" value="UniProtKB-KW"/>
</dbReference>
<protein>
    <submittedName>
        <fullName evidence="3">DNA-binding protein</fullName>
    </submittedName>
</protein>
<dbReference type="RefSeq" id="WP_336598040.1">
    <property type="nucleotide sequence ID" value="NZ_JACFYJ010000014.1"/>
</dbReference>
<dbReference type="InterPro" id="IPR053853">
    <property type="entry name" value="FitA-like_RHH"/>
</dbReference>
<proteinExistence type="predicted"/>
<sequence>MANLLVRGLDDTLVQNLREQAAAHGRSVEAEHREILAQALVQPKKLSFAELLMSMPDVGEDADFERLNDATDQSEGPGVFDRYPCNQRNAQE</sequence>
<evidence type="ECO:0000313" key="3">
    <source>
        <dbReference type="EMBL" id="MEI5997832.1"/>
    </source>
</evidence>
<accession>A0ABU8IQG2</accession>
<dbReference type="SUPFAM" id="SSF47598">
    <property type="entry name" value="Ribbon-helix-helix"/>
    <property type="match status" value="1"/>
</dbReference>
<evidence type="ECO:0000313" key="4">
    <source>
        <dbReference type="Proteomes" id="UP001386437"/>
    </source>
</evidence>
<comment type="caution">
    <text evidence="3">The sequence shown here is derived from an EMBL/GenBank/DDBJ whole genome shotgun (WGS) entry which is preliminary data.</text>
</comment>
<keyword evidence="4" id="KW-1185">Reference proteome</keyword>
<dbReference type="Pfam" id="PF22513">
    <property type="entry name" value="FitA-like_RHH"/>
    <property type="match status" value="1"/>
</dbReference>
<dbReference type="InterPro" id="IPR013321">
    <property type="entry name" value="Arc_rbn_hlx_hlx"/>
</dbReference>
<keyword evidence="3" id="KW-0378">Hydrolase</keyword>
<feature type="region of interest" description="Disordered" evidence="1">
    <location>
        <begin position="67"/>
        <end position="92"/>
    </location>
</feature>
<keyword evidence="3" id="KW-0238">DNA-binding</keyword>
<dbReference type="Proteomes" id="UP001386437">
    <property type="component" value="Unassembled WGS sequence"/>
</dbReference>
<dbReference type="EMBL" id="JACFYJ010000014">
    <property type="protein sequence ID" value="MEI5997832.1"/>
    <property type="molecule type" value="Genomic_DNA"/>
</dbReference>
<dbReference type="InterPro" id="IPR010985">
    <property type="entry name" value="Ribbon_hlx_hlx"/>
</dbReference>